<sequence>QEYFAFPARFRFISLSGLGKLIQRCEDEKAFDIFILLDKSDDQLERVVDASHLALHCTPVINLFPKVAARQKLSESQHEYHLVVDNIRPLDYEIYAVKKIYASADGQRDDQTFRPFWSTWSGDAGNYGAYFSLRREQRVLSEHALRYGTRTGYI</sequence>
<protein>
    <submittedName>
        <fullName evidence="1">Type VI secretion system baseplate subunit TssF</fullName>
    </submittedName>
</protein>
<reference evidence="1 2" key="1">
    <citation type="submission" date="2019-09" db="EMBL/GenBank/DDBJ databases">
        <title>Reversal of blaTEM antimicrobial resistance by CRISPR-Cas9 in clinical E. coli and other Enterobacteriaceae strains.</title>
        <authorList>
            <person name="Tagliaferri T."/>
            <person name="Guimaraes N."/>
            <person name="Pereira M."/>
            <person name="Felicori L."/>
            <person name="Horz H.-P."/>
            <person name="Santos S."/>
            <person name="Mendes T."/>
        </authorList>
    </citation>
    <scope>NUCLEOTIDE SEQUENCE [LARGE SCALE GENOMIC DNA]</scope>
    <source>
        <strain evidence="1 2">E2_blaTEM_MG</strain>
    </source>
</reference>
<name>A0A6L3X2J7_9ENTR</name>
<dbReference type="PANTHER" id="PTHR35370">
    <property type="entry name" value="CYTOPLASMIC PROTEIN-RELATED-RELATED"/>
    <property type="match status" value="1"/>
</dbReference>
<proteinExistence type="predicted"/>
<comment type="caution">
    <text evidence="1">The sequence shown here is derived from an EMBL/GenBank/DDBJ whole genome shotgun (WGS) entry which is preliminary data.</text>
</comment>
<gene>
    <name evidence="1" type="ORF">F9C29_33320</name>
</gene>
<feature type="non-terminal residue" evidence="1">
    <location>
        <position position="1"/>
    </location>
</feature>
<dbReference type="EMBL" id="WBSZ01002414">
    <property type="protein sequence ID" value="KAB2436995.1"/>
    <property type="molecule type" value="Genomic_DNA"/>
</dbReference>
<organism evidence="1 2">
    <name type="scientific">Enterobacter hormaechei</name>
    <dbReference type="NCBI Taxonomy" id="158836"/>
    <lineage>
        <taxon>Bacteria</taxon>
        <taxon>Pseudomonadati</taxon>
        <taxon>Pseudomonadota</taxon>
        <taxon>Gammaproteobacteria</taxon>
        <taxon>Enterobacterales</taxon>
        <taxon>Enterobacteriaceae</taxon>
        <taxon>Enterobacter</taxon>
        <taxon>Enterobacter cloacae complex</taxon>
    </lineage>
</organism>
<evidence type="ECO:0000313" key="1">
    <source>
        <dbReference type="EMBL" id="KAB2436995.1"/>
    </source>
</evidence>
<evidence type="ECO:0000313" key="2">
    <source>
        <dbReference type="Proteomes" id="UP000476281"/>
    </source>
</evidence>
<dbReference type="AlphaFoldDB" id="A0A6L3X2J7"/>
<dbReference type="PANTHER" id="PTHR35370:SF1">
    <property type="entry name" value="TYPE VI SECRETION SYSTEM COMPONENT TSSF1"/>
    <property type="match status" value="1"/>
</dbReference>
<feature type="non-terminal residue" evidence="1">
    <location>
        <position position="154"/>
    </location>
</feature>
<dbReference type="Pfam" id="PF05947">
    <property type="entry name" value="T6SS_TssF"/>
    <property type="match status" value="1"/>
</dbReference>
<dbReference type="InterPro" id="IPR010272">
    <property type="entry name" value="T6SS_TssF"/>
</dbReference>
<dbReference type="Proteomes" id="UP000476281">
    <property type="component" value="Unassembled WGS sequence"/>
</dbReference>
<accession>A0A6L3X2J7</accession>